<feature type="compositionally biased region" description="Low complexity" evidence="2">
    <location>
        <begin position="965"/>
        <end position="979"/>
    </location>
</feature>
<feature type="region of interest" description="Disordered" evidence="2">
    <location>
        <begin position="561"/>
        <end position="596"/>
    </location>
</feature>
<feature type="compositionally biased region" description="Polar residues" evidence="2">
    <location>
        <begin position="567"/>
        <end position="576"/>
    </location>
</feature>
<dbReference type="SMART" id="SM00317">
    <property type="entry name" value="SET"/>
    <property type="match status" value="1"/>
</dbReference>
<reference evidence="5" key="1">
    <citation type="journal article" date="2023" name="Mol. Phylogenet. Evol.">
        <title>Genome-scale phylogeny and comparative genomics of the fungal order Sordariales.</title>
        <authorList>
            <person name="Hensen N."/>
            <person name="Bonometti L."/>
            <person name="Westerberg I."/>
            <person name="Brannstrom I.O."/>
            <person name="Guillou S."/>
            <person name="Cros-Aarteil S."/>
            <person name="Calhoun S."/>
            <person name="Haridas S."/>
            <person name="Kuo A."/>
            <person name="Mondo S."/>
            <person name="Pangilinan J."/>
            <person name="Riley R."/>
            <person name="LaButti K."/>
            <person name="Andreopoulos B."/>
            <person name="Lipzen A."/>
            <person name="Chen C."/>
            <person name="Yan M."/>
            <person name="Daum C."/>
            <person name="Ng V."/>
            <person name="Clum A."/>
            <person name="Steindorff A."/>
            <person name="Ohm R.A."/>
            <person name="Martin F."/>
            <person name="Silar P."/>
            <person name="Natvig D.O."/>
            <person name="Lalanne C."/>
            <person name="Gautier V."/>
            <person name="Ament-Velasquez S.L."/>
            <person name="Kruys A."/>
            <person name="Hutchinson M.I."/>
            <person name="Powell A.J."/>
            <person name="Barry K."/>
            <person name="Miller A.N."/>
            <person name="Grigoriev I.V."/>
            <person name="Debuchy R."/>
            <person name="Gladieux P."/>
            <person name="Hiltunen Thoren M."/>
            <person name="Johannesson H."/>
        </authorList>
    </citation>
    <scope>NUCLEOTIDE SEQUENCE</scope>
    <source>
        <strain evidence="5">PSN293</strain>
    </source>
</reference>
<dbReference type="PANTHER" id="PTHR48050:SF5">
    <property type="entry name" value="UDP-GLUCOSE,STEROL TRANSFERASE"/>
    <property type="match status" value="1"/>
</dbReference>
<dbReference type="CDD" id="cd03784">
    <property type="entry name" value="GT1_Gtf-like"/>
    <property type="match status" value="1"/>
</dbReference>
<feature type="region of interest" description="Disordered" evidence="2">
    <location>
        <begin position="964"/>
        <end position="1083"/>
    </location>
</feature>
<comment type="caution">
    <text evidence="5">The sequence shown here is derived from an EMBL/GenBank/DDBJ whole genome shotgun (WGS) entry which is preliminary data.</text>
</comment>
<dbReference type="Pfam" id="PF00856">
    <property type="entry name" value="SET"/>
    <property type="match status" value="1"/>
</dbReference>
<dbReference type="SUPFAM" id="SSF82199">
    <property type="entry name" value="SET domain"/>
    <property type="match status" value="1"/>
</dbReference>
<feature type="region of interest" description="Disordered" evidence="2">
    <location>
        <begin position="1660"/>
        <end position="1711"/>
    </location>
</feature>
<feature type="domain" description="SET" evidence="4">
    <location>
        <begin position="58"/>
        <end position="215"/>
    </location>
</feature>
<feature type="compositionally biased region" description="Basic and acidic residues" evidence="2">
    <location>
        <begin position="1970"/>
        <end position="1980"/>
    </location>
</feature>
<dbReference type="Gene3D" id="2.170.270.10">
    <property type="entry name" value="SET domain"/>
    <property type="match status" value="1"/>
</dbReference>
<protein>
    <recommendedName>
        <fullName evidence="4">SET domain-containing protein</fullName>
    </recommendedName>
</protein>
<feature type="chain" id="PRO_5042975077" description="SET domain-containing protein" evidence="3">
    <location>
        <begin position="23"/>
        <end position="2071"/>
    </location>
</feature>
<feature type="signal peptide" evidence="3">
    <location>
        <begin position="1"/>
        <end position="22"/>
    </location>
</feature>
<evidence type="ECO:0000256" key="2">
    <source>
        <dbReference type="SAM" id="MobiDB-lite"/>
    </source>
</evidence>
<dbReference type="GO" id="GO:0005975">
    <property type="term" value="P:carbohydrate metabolic process"/>
    <property type="evidence" value="ECO:0007669"/>
    <property type="project" value="InterPro"/>
</dbReference>
<feature type="compositionally biased region" description="Basic and acidic residues" evidence="2">
    <location>
        <begin position="1679"/>
        <end position="1689"/>
    </location>
</feature>
<dbReference type="Pfam" id="PF03033">
    <property type="entry name" value="Glyco_transf_28"/>
    <property type="match status" value="1"/>
</dbReference>
<dbReference type="CDD" id="cd20071">
    <property type="entry name" value="SET_SMYD"/>
    <property type="match status" value="1"/>
</dbReference>
<proteinExistence type="predicted"/>
<dbReference type="InterPro" id="IPR010610">
    <property type="entry name" value="EryCIII-like_C"/>
</dbReference>
<sequence length="2071" mass="228173">MRQSQLLSLYAALALAHGGCHGSKEAGDGPLDALTSEKSFTEPETIKGTNQDLVRTMPAVYDMQEFPGKGMGLVAKKDIKRGDLIMANTVSLMIDYRVFEELPEDEWMELQASAVDYLPGPHKSVIMNLSTHDGGDLTHVQKVNKITTTNAFDIDPRADDAEQDNGFFVVFPEIARMNHDCRANADYYFDHNTLTQYIHAIRPIKEGEEITLSYINPRMKHEARKRKLERIWGFSCVCHLCTRKPARIAASDSRIQQIKEIAEDLQNQDGDSRANPQMAELFISLHEQEELWGMMYEAYTYAAQEYNGAGDPWTAIKYAQLAVEWGITAVGPLESNVVDMKKLAEDPWSHWSWMTRTRKKNGWGKKKPTLSFTNLTHSLPPYMTMDTATAIAALKEAKPPASDAFTYLTLIETHLSPEILPELDNILQDADLAQTLGWDLVDKLVKLPGCEPCLETIARLGNPREVILKVNESLGQLDAEDGYEADGEDTKLHAIDDVSYTHKFNALLGMLAILHSRIKTKYPSRFLADSLTAVFNAYSQNPDEEMTAALVNLVHSLSGRRRPTLPSRKSSVNVANPAQDGDASKNAPDPEADDSIESTEVDMQQRMLLSFMTCVLEVYTNKNDLTWSGRLYEFYNPEKIVSGPGRITALASFREDANLLAKDGLVGQLVSLITDLGLASCDRHFIEQLRDGPVYSNPFDEFEDATEPDDIPLSTGGCIVLIAYWVFSATIFDANRPKPDMSIFPDHLALLEKFLGGDEPDEVISVVPGVIEALVALGLWLEENKRITSIPMTPLAKPTSSDDQAQEEASSDFMRFIHFSTLIGLYHPRKLTKNAAIALAGQILKFNPAQEDRLRILYDVLENCDFASVKAVALNWFRDELVAASDSGLGVAGDTSLFASPQAIDTVQYVVFPNLSDYKDLAVDELEERIREDILFYMQAVNFGLFLWTNSQRWGAVLPDNLDATSRSEPLPSSSTSSRPKARNWATEKQTAPAKDRRTMARVGTTLSALNPTRRHHPHHDGADDTSSSDESSSSSEEEEEEESHTPTRQRKRAATTNHEDHYGRFHVKNQNYKTKGKVSKRDGRLSISVKDMSNTGYLAKALGMAVKKVMPGATDDEAGQTQALSAVSTLSKAPVPDALPCPKLNIVIMVIGSRGDAQPFLKIGKVLKETYGHRFFSVGGDPSELMAFMVKNPGMIPSLETVKAGDIGRRRAAMAEMFGGFWRACINATDDEKDERNVKMMGRQDPFVADAIIANPPSFAHIHCAEALGIPLHLMFTFPYTPTQSFPHPLASIKKSNVDPGYTNFISYPLVEMMVWQGLGDLVNDFRVKTLGLDPVSTLWAPGATYRLKVPFTYLWSPGLVPKPEDWGSEVDIAGFTFLDLASTFKPPDDLARFMEDTNDPPVYIGFGSIVVDDPDKFTKMIFEAVKKAGVRALVSKGWGGIGGDSMDVPDGIFLLDNTPHDWLFPKVRACVIHGGAGTTAIALKCGKPTMIVPFFGDQHFWGSMVANVNAGPEPIPYKELTADKLAEGIKYCLGEEANKAAQKIAHDIEAEGDGAENACRAFHNNLILTGKNSMRCSILEDHVAVWQLKDTSLRLSPIAANIAEKKGYVSWKKLRLLRHNEWNDFEGPGEPLTGAAGSLVGTLGGVFGGVGGVPFRVAKNREKRKEKKARRRRREEKRRAEKQKAVEEQNGNALTASTTGGVPDNPVENVTQEVGRGAYKSAAALARAPVDLSVALAQGFHNAPRLYGDDTVRRPTRVTGMRSGLRAARHEFAYGIYDGWTGVVKLPIRGAKENGVGGFARGVGMGLTGFVLKDIAALIGPVGYTLKGVVKELEHNQEKNNQGKIRKARLVQGIRELESLKPEEVKQREHLVVAGMDLMNELWIVLEEAEKGKSKSKKGGLTRGRKGQKGKRRGQSAAFESVRTAKEALALLEKDPELGLKAVLGGDKKHWWSRSKKDGQNKKGGKKINTERMKEKDFIALGENGNGHAPGAGVVPVAEEEAGKGDMEATVEGENMHEGKGIPEVPSSKARKEVEAENETGDGTGEGPGERSQNKDRNGREQEQGWEQK</sequence>
<dbReference type="Pfam" id="PF06722">
    <property type="entry name" value="EryCIII-like_C"/>
    <property type="match status" value="1"/>
</dbReference>
<dbReference type="Gene3D" id="3.40.50.2000">
    <property type="entry name" value="Glycogen Phosphorylase B"/>
    <property type="match status" value="2"/>
</dbReference>
<keyword evidence="3" id="KW-0732">Signal</keyword>
<evidence type="ECO:0000256" key="1">
    <source>
        <dbReference type="ARBA" id="ARBA00022679"/>
    </source>
</evidence>
<feature type="compositionally biased region" description="Basic and acidic residues" evidence="2">
    <location>
        <begin position="2050"/>
        <end position="2071"/>
    </location>
</feature>
<reference evidence="5" key="2">
    <citation type="submission" date="2023-05" db="EMBL/GenBank/DDBJ databases">
        <authorList>
            <consortium name="Lawrence Berkeley National Laboratory"/>
            <person name="Steindorff A."/>
            <person name="Hensen N."/>
            <person name="Bonometti L."/>
            <person name="Westerberg I."/>
            <person name="Brannstrom I.O."/>
            <person name="Guillou S."/>
            <person name="Cros-Aarteil S."/>
            <person name="Calhoun S."/>
            <person name="Haridas S."/>
            <person name="Kuo A."/>
            <person name="Mondo S."/>
            <person name="Pangilinan J."/>
            <person name="Riley R."/>
            <person name="Labutti K."/>
            <person name="Andreopoulos B."/>
            <person name="Lipzen A."/>
            <person name="Chen C."/>
            <person name="Yanf M."/>
            <person name="Daum C."/>
            <person name="Ng V."/>
            <person name="Clum A."/>
            <person name="Ohm R."/>
            <person name="Martin F."/>
            <person name="Silar P."/>
            <person name="Natvig D."/>
            <person name="Lalanne C."/>
            <person name="Gautier V."/>
            <person name="Ament-Velasquez S.L."/>
            <person name="Kruys A."/>
            <person name="Hutchinson M.I."/>
            <person name="Powell A.J."/>
            <person name="Barry K."/>
            <person name="Miller A.N."/>
            <person name="Grigoriev I.V."/>
            <person name="Debuchy R."/>
            <person name="Gladieux P."/>
            <person name="Thoren M.H."/>
            <person name="Johannesson H."/>
        </authorList>
    </citation>
    <scope>NUCLEOTIDE SEQUENCE</scope>
    <source>
        <strain evidence="5">PSN293</strain>
    </source>
</reference>
<evidence type="ECO:0000259" key="4">
    <source>
        <dbReference type="PROSITE" id="PS50280"/>
    </source>
</evidence>
<dbReference type="SUPFAM" id="SSF53756">
    <property type="entry name" value="UDP-Glycosyltransferase/glycogen phosphorylase"/>
    <property type="match status" value="1"/>
</dbReference>
<accession>A0AAN6Y2E0</accession>
<dbReference type="InterPro" id="IPR046341">
    <property type="entry name" value="SET_dom_sf"/>
</dbReference>
<feature type="compositionally biased region" description="Basic residues" evidence="2">
    <location>
        <begin position="1896"/>
        <end position="1916"/>
    </location>
</feature>
<keyword evidence="6" id="KW-1185">Reference proteome</keyword>
<dbReference type="Gene3D" id="1.10.220.160">
    <property type="match status" value="1"/>
</dbReference>
<evidence type="ECO:0000313" key="6">
    <source>
        <dbReference type="Proteomes" id="UP001301769"/>
    </source>
</evidence>
<dbReference type="InterPro" id="IPR001214">
    <property type="entry name" value="SET_dom"/>
</dbReference>
<dbReference type="FunFam" id="3.40.50.2000:FF:000009">
    <property type="entry name" value="Sterol 3-beta-glucosyltransferase UGT80A2"/>
    <property type="match status" value="1"/>
</dbReference>
<feature type="region of interest" description="Disordered" evidence="2">
    <location>
        <begin position="1896"/>
        <end position="1921"/>
    </location>
</feature>
<dbReference type="InterPro" id="IPR002213">
    <property type="entry name" value="UDP_glucos_trans"/>
</dbReference>
<keyword evidence="1" id="KW-0808">Transferase</keyword>
<dbReference type="InterPro" id="IPR004276">
    <property type="entry name" value="GlycoTrans_28_N"/>
</dbReference>
<evidence type="ECO:0000313" key="5">
    <source>
        <dbReference type="EMBL" id="KAK4210958.1"/>
    </source>
</evidence>
<feature type="compositionally biased region" description="Basic and acidic residues" evidence="2">
    <location>
        <begin position="1952"/>
        <end position="1963"/>
    </location>
</feature>
<dbReference type="InterPro" id="IPR013877">
    <property type="entry name" value="YAP-bd/ALF4/Glomulin"/>
</dbReference>
<dbReference type="EMBL" id="MU858161">
    <property type="protein sequence ID" value="KAK4210958.1"/>
    <property type="molecule type" value="Genomic_DNA"/>
</dbReference>
<name>A0AAN6Y2E0_9PEZI</name>
<feature type="region of interest" description="Disordered" evidence="2">
    <location>
        <begin position="1952"/>
        <end position="2071"/>
    </location>
</feature>
<dbReference type="PANTHER" id="PTHR48050">
    <property type="entry name" value="STEROL 3-BETA-GLUCOSYLTRANSFERASE"/>
    <property type="match status" value="1"/>
</dbReference>
<dbReference type="GO" id="GO:0016906">
    <property type="term" value="F:sterol 3-beta-glucosyltransferase activity"/>
    <property type="evidence" value="ECO:0007669"/>
    <property type="project" value="UniProtKB-ARBA"/>
</dbReference>
<feature type="compositionally biased region" description="Basic residues" evidence="2">
    <location>
        <begin position="1663"/>
        <end position="1678"/>
    </location>
</feature>
<evidence type="ECO:0000256" key="3">
    <source>
        <dbReference type="SAM" id="SignalP"/>
    </source>
</evidence>
<organism evidence="5 6">
    <name type="scientific">Rhypophila decipiens</name>
    <dbReference type="NCBI Taxonomy" id="261697"/>
    <lineage>
        <taxon>Eukaryota</taxon>
        <taxon>Fungi</taxon>
        <taxon>Dikarya</taxon>
        <taxon>Ascomycota</taxon>
        <taxon>Pezizomycotina</taxon>
        <taxon>Sordariomycetes</taxon>
        <taxon>Sordariomycetidae</taxon>
        <taxon>Sordariales</taxon>
        <taxon>Naviculisporaceae</taxon>
        <taxon>Rhypophila</taxon>
    </lineage>
</organism>
<feature type="compositionally biased region" description="Polar residues" evidence="2">
    <location>
        <begin position="1691"/>
        <end position="1702"/>
    </location>
</feature>
<dbReference type="PROSITE" id="PS50280">
    <property type="entry name" value="SET"/>
    <property type="match status" value="1"/>
</dbReference>
<dbReference type="InterPro" id="IPR050426">
    <property type="entry name" value="Glycosyltransferase_28"/>
</dbReference>
<dbReference type="Pfam" id="PF08568">
    <property type="entry name" value="Kinetochor_Ybp2"/>
    <property type="match status" value="1"/>
</dbReference>
<gene>
    <name evidence="5" type="ORF">QBC37DRAFT_442424</name>
</gene>
<dbReference type="Proteomes" id="UP001301769">
    <property type="component" value="Unassembled WGS sequence"/>
</dbReference>